<gene>
    <name evidence="1" type="ORF">P2G67_12885</name>
</gene>
<name>A0ABT5YPH6_9PROT</name>
<dbReference type="Proteomes" id="UP001215503">
    <property type="component" value="Unassembled WGS sequence"/>
</dbReference>
<dbReference type="RefSeq" id="WP_275823634.1">
    <property type="nucleotide sequence ID" value="NZ_JARHUD010000008.1"/>
</dbReference>
<protein>
    <submittedName>
        <fullName evidence="1">PAS domain-containing protein</fullName>
    </submittedName>
</protein>
<evidence type="ECO:0000313" key="1">
    <source>
        <dbReference type="EMBL" id="MDF2096870.1"/>
    </source>
</evidence>
<evidence type="ECO:0000313" key="2">
    <source>
        <dbReference type="Proteomes" id="UP001215503"/>
    </source>
</evidence>
<reference evidence="1 2" key="1">
    <citation type="submission" date="2023-03" db="EMBL/GenBank/DDBJ databases">
        <title>Fodinicurvata sp. CAU 1616 isolated from sea sendiment.</title>
        <authorList>
            <person name="Kim W."/>
        </authorList>
    </citation>
    <scope>NUCLEOTIDE SEQUENCE [LARGE SCALE GENOMIC DNA]</scope>
    <source>
        <strain evidence="1 2">CAU 1616</strain>
    </source>
</reference>
<dbReference type="EMBL" id="JARHUD010000008">
    <property type="protein sequence ID" value="MDF2096870.1"/>
    <property type="molecule type" value="Genomic_DNA"/>
</dbReference>
<organism evidence="1 2">
    <name type="scientific">Aquibaculum arenosum</name>
    <dbReference type="NCBI Taxonomy" id="3032591"/>
    <lineage>
        <taxon>Bacteria</taxon>
        <taxon>Pseudomonadati</taxon>
        <taxon>Pseudomonadota</taxon>
        <taxon>Alphaproteobacteria</taxon>
        <taxon>Rhodospirillales</taxon>
        <taxon>Rhodovibrionaceae</taxon>
        <taxon>Aquibaculum</taxon>
    </lineage>
</organism>
<proteinExistence type="predicted"/>
<sequence length="229" mass="25688">MTSILNARTIPIEIAKYQKVSCLAPELSRTLRLGEGAEPMANDVKAAALDLRGELPPRLRKLLDYWQLRRGARRAPTKIEMDPADFSWALAFTLLVEVERGEVGEGKIEEDRAETFRYAIVGEGVRYVHGHSLKGLAPTDLRPRAFGELIQQHYRACSESWQPLAHSLFVSSHSQLGRYLRLILPLSDASGERISHLLVVENHEHESRCRIAGCLPRVAANWHDGDAAH</sequence>
<comment type="caution">
    <text evidence="1">The sequence shown here is derived from an EMBL/GenBank/DDBJ whole genome shotgun (WGS) entry which is preliminary data.</text>
</comment>
<accession>A0ABT5YPH6</accession>
<keyword evidence="2" id="KW-1185">Reference proteome</keyword>